<dbReference type="PIRSF" id="PIRSF019574">
    <property type="entry name" value="Periplasmic_polyamine_BP"/>
    <property type="match status" value="1"/>
</dbReference>
<dbReference type="AlphaFoldDB" id="A0A081BJ93"/>
<evidence type="ECO:0000256" key="6">
    <source>
        <dbReference type="SAM" id="SignalP"/>
    </source>
</evidence>
<dbReference type="RefSeq" id="WP_034528239.1">
    <property type="nucleotide sequence ID" value="NZ_BBJM01000019.1"/>
</dbReference>
<dbReference type="GO" id="GO:0042597">
    <property type="term" value="C:periplasmic space"/>
    <property type="evidence" value="ECO:0007669"/>
    <property type="project" value="UniProtKB-SubCell"/>
</dbReference>
<keyword evidence="3 6" id="KW-0732">Signal</keyword>
<evidence type="ECO:0000256" key="1">
    <source>
        <dbReference type="ARBA" id="ARBA00004418"/>
    </source>
</evidence>
<dbReference type="PRINTS" id="PR00909">
    <property type="entry name" value="SPERMDNBNDNG"/>
</dbReference>
<evidence type="ECO:0000256" key="4">
    <source>
        <dbReference type="ARBA" id="ARBA00022764"/>
    </source>
</evidence>
<keyword evidence="2" id="KW-0813">Transport</keyword>
<dbReference type="PANTHER" id="PTHR30222">
    <property type="entry name" value="SPERMIDINE/PUTRESCINE-BINDING PERIPLASMIC PROTEIN"/>
    <property type="match status" value="1"/>
</dbReference>
<name>A0A081BJ93_9LACO</name>
<evidence type="ECO:0000256" key="3">
    <source>
        <dbReference type="ARBA" id="ARBA00022729"/>
    </source>
</evidence>
<dbReference type="OrthoDB" id="9769319at2"/>
<accession>A0A081BJ93</accession>
<dbReference type="EMBL" id="BBJM01000019">
    <property type="protein sequence ID" value="GAK48111.1"/>
    <property type="molecule type" value="Genomic_DNA"/>
</dbReference>
<feature type="chain" id="PRO_5001755210" evidence="6">
    <location>
        <begin position="22"/>
        <end position="357"/>
    </location>
</feature>
<evidence type="ECO:0000313" key="8">
    <source>
        <dbReference type="Proteomes" id="UP000028700"/>
    </source>
</evidence>
<comment type="subcellular location">
    <subcellularLocation>
        <location evidence="1">Periplasm</location>
    </subcellularLocation>
</comment>
<keyword evidence="8" id="KW-1185">Reference proteome</keyword>
<dbReference type="Proteomes" id="UP000028700">
    <property type="component" value="Unassembled WGS sequence"/>
</dbReference>
<dbReference type="PANTHER" id="PTHR30222:SF17">
    <property type="entry name" value="SPERMIDINE_PUTRESCINE-BINDING PERIPLASMIC PROTEIN"/>
    <property type="match status" value="1"/>
</dbReference>
<protein>
    <submittedName>
        <fullName evidence="7">Spermidine/putrescine transport system substrate-binding protein</fullName>
    </submittedName>
</protein>
<dbReference type="STRING" id="1291743.LOSG293_190180"/>
<dbReference type="eggNOG" id="COG0687">
    <property type="taxonomic scope" value="Bacteria"/>
</dbReference>
<feature type="signal peptide" evidence="6">
    <location>
        <begin position="1"/>
        <end position="21"/>
    </location>
</feature>
<dbReference type="CDD" id="cd13663">
    <property type="entry name" value="PBP2_PotD_PotF_like_2"/>
    <property type="match status" value="1"/>
</dbReference>
<evidence type="ECO:0000313" key="7">
    <source>
        <dbReference type="EMBL" id="GAK48111.1"/>
    </source>
</evidence>
<organism evidence="7 8">
    <name type="scientific">Secundilactobacillus oryzae JCM 18671</name>
    <dbReference type="NCBI Taxonomy" id="1291743"/>
    <lineage>
        <taxon>Bacteria</taxon>
        <taxon>Bacillati</taxon>
        <taxon>Bacillota</taxon>
        <taxon>Bacilli</taxon>
        <taxon>Lactobacillales</taxon>
        <taxon>Lactobacillaceae</taxon>
        <taxon>Secundilactobacillus</taxon>
    </lineage>
</organism>
<gene>
    <name evidence="7" type="primary">potD</name>
    <name evidence="7" type="ORF">LOSG293_190180</name>
</gene>
<comment type="caution">
    <text evidence="7">The sequence shown here is derived from an EMBL/GenBank/DDBJ whole genome shotgun (WGS) entry which is preliminary data.</text>
</comment>
<dbReference type="InterPro" id="IPR001188">
    <property type="entry name" value="Sperm_putr-bd"/>
</dbReference>
<dbReference type="Gene3D" id="3.40.190.10">
    <property type="entry name" value="Periplasmic binding protein-like II"/>
    <property type="match status" value="2"/>
</dbReference>
<feature type="binding site" evidence="5">
    <location>
        <position position="92"/>
    </location>
    <ligand>
        <name>spermidine</name>
        <dbReference type="ChEBI" id="CHEBI:57834"/>
    </ligand>
</feature>
<evidence type="ECO:0000256" key="5">
    <source>
        <dbReference type="PIRSR" id="PIRSR019574-1"/>
    </source>
</evidence>
<proteinExistence type="predicted"/>
<keyword evidence="4" id="KW-0574">Periplasm</keyword>
<reference evidence="7" key="1">
    <citation type="journal article" date="2014" name="Genome Announc.">
        <title>Draft Genome Sequence of Lactobacillus oryzae Strain SG293T.</title>
        <authorList>
            <person name="Tanizawa Y."/>
            <person name="Fujisawa T."/>
            <person name="Mochizuki T."/>
            <person name="Kaminuma E."/>
            <person name="Nakamura Y."/>
            <person name="Tohno M."/>
        </authorList>
    </citation>
    <scope>NUCLEOTIDE SEQUENCE [LARGE SCALE GENOMIC DNA]</scope>
    <source>
        <strain evidence="7">SG293</strain>
    </source>
</reference>
<sequence>MKRLFSLLVGILAVCALLAFSANRLQTKSGDSGTKVLNLYNWGDYIDPALITKFEKESGYHVNVETFDSNEAMFTKIKQGGTSYDLTVPSEYMIEKMKAAHLLQPLDKSRLTGMSNLDARFTNQSFDRNNKYSVPYFWGTLGIVYNDKFIKPGEISHWNDLWKSKYRNDIMLVDSTRDIMGFSLVSMGKSVNTTNPATLRAAQHKLDQLSPNVKAIVADEIKMYMADNEAPIAVDWSGEASEMISNNAHLHYVVPSEGSNLWFDNLVIPKTAKHYDAIYAFLNFMLKPENAAQNAEYVGYATPNKKAKVLLPASIRNDKQFYPPSSTIQNLEVYSDLSPKTIGLYNDLYLEFKMHTH</sequence>
<dbReference type="Pfam" id="PF13416">
    <property type="entry name" value="SBP_bac_8"/>
    <property type="match status" value="1"/>
</dbReference>
<dbReference type="GO" id="GO:0019808">
    <property type="term" value="F:polyamine binding"/>
    <property type="evidence" value="ECO:0007669"/>
    <property type="project" value="InterPro"/>
</dbReference>
<dbReference type="GO" id="GO:0015846">
    <property type="term" value="P:polyamine transport"/>
    <property type="evidence" value="ECO:0007669"/>
    <property type="project" value="InterPro"/>
</dbReference>
<dbReference type="SUPFAM" id="SSF53850">
    <property type="entry name" value="Periplasmic binding protein-like II"/>
    <property type="match status" value="1"/>
</dbReference>
<dbReference type="InterPro" id="IPR006059">
    <property type="entry name" value="SBP"/>
</dbReference>
<evidence type="ECO:0000256" key="2">
    <source>
        <dbReference type="ARBA" id="ARBA00022448"/>
    </source>
</evidence>